<keyword evidence="1" id="KW-1133">Transmembrane helix</keyword>
<organism evidence="2 3">
    <name type="scientific">Armadillidium nasatum</name>
    <dbReference type="NCBI Taxonomy" id="96803"/>
    <lineage>
        <taxon>Eukaryota</taxon>
        <taxon>Metazoa</taxon>
        <taxon>Ecdysozoa</taxon>
        <taxon>Arthropoda</taxon>
        <taxon>Crustacea</taxon>
        <taxon>Multicrustacea</taxon>
        <taxon>Malacostraca</taxon>
        <taxon>Eumalacostraca</taxon>
        <taxon>Peracarida</taxon>
        <taxon>Isopoda</taxon>
        <taxon>Oniscidea</taxon>
        <taxon>Crinocheta</taxon>
        <taxon>Armadillidiidae</taxon>
        <taxon>Armadillidium</taxon>
    </lineage>
</organism>
<name>A0A5N5SZG9_9CRUS</name>
<evidence type="ECO:0000256" key="1">
    <source>
        <dbReference type="SAM" id="Phobius"/>
    </source>
</evidence>
<dbReference type="PANTHER" id="PTHR46448">
    <property type="entry name" value="PROTEIN KINASE DOMAIN-CONTAINING PROTEIN"/>
    <property type="match status" value="1"/>
</dbReference>
<dbReference type="SUPFAM" id="SSF56112">
    <property type="entry name" value="Protein kinase-like (PK-like)"/>
    <property type="match status" value="1"/>
</dbReference>
<reference evidence="2 3" key="1">
    <citation type="journal article" date="2019" name="PLoS Biol.">
        <title>Sex chromosomes control vertical transmission of feminizing Wolbachia symbionts in an isopod.</title>
        <authorList>
            <person name="Becking T."/>
            <person name="Chebbi M.A."/>
            <person name="Giraud I."/>
            <person name="Moumen B."/>
            <person name="Laverre T."/>
            <person name="Caubet Y."/>
            <person name="Peccoud J."/>
            <person name="Gilbert C."/>
            <person name="Cordaux R."/>
        </authorList>
    </citation>
    <scope>NUCLEOTIDE SEQUENCE [LARGE SCALE GENOMIC DNA]</scope>
    <source>
        <strain evidence="2">ANa2</strain>
        <tissue evidence="2">Whole body excluding digestive tract and cuticle</tissue>
    </source>
</reference>
<evidence type="ECO:0000313" key="2">
    <source>
        <dbReference type="EMBL" id="KAB7498060.1"/>
    </source>
</evidence>
<dbReference type="OrthoDB" id="4062651at2759"/>
<dbReference type="AlphaFoldDB" id="A0A5N5SZG9"/>
<sequence>MFSAPKRKLFSLLYVVLFIIIIKLLRNVILGQFYEGNNDIELLNCNDYKYLTTSSVISEGWNKLVLKGTWKNISVALKTINAKGHALRKCSNSQEKCIEKQEKNLAQEAHIFKSLNHSSVLKLYGYCFPPSNRHIRDSSLIMEFGHPVDSFLLVQKDFKSRLKQFVIAQNTFKLCDVDDLQIGERPCYSNSHCVSDLKGKDGNIQVPCKNGKCYGLNDLVNVWKACRTIFPYLLSFGAPKSAQDLIEKILLCRENSVDSLKLDTQVKGLIDSI</sequence>
<evidence type="ECO:0000313" key="3">
    <source>
        <dbReference type="Proteomes" id="UP000326759"/>
    </source>
</evidence>
<protein>
    <submittedName>
        <fullName evidence="2">Extracellular tyrosine-protein kinase PKDCC</fullName>
    </submittedName>
</protein>
<keyword evidence="2" id="KW-0418">Kinase</keyword>
<feature type="transmembrane region" description="Helical" evidence="1">
    <location>
        <begin position="12"/>
        <end position="34"/>
    </location>
</feature>
<dbReference type="Proteomes" id="UP000326759">
    <property type="component" value="Unassembled WGS sequence"/>
</dbReference>
<dbReference type="EMBL" id="SEYY01019640">
    <property type="protein sequence ID" value="KAB7498060.1"/>
    <property type="molecule type" value="Genomic_DNA"/>
</dbReference>
<keyword evidence="2" id="KW-0808">Transferase</keyword>
<keyword evidence="1" id="KW-0472">Membrane</keyword>
<proteinExistence type="predicted"/>
<dbReference type="InterPro" id="IPR011009">
    <property type="entry name" value="Kinase-like_dom_sf"/>
</dbReference>
<dbReference type="Gene3D" id="3.30.200.20">
    <property type="entry name" value="Phosphorylase Kinase, domain 1"/>
    <property type="match status" value="1"/>
</dbReference>
<keyword evidence="1" id="KW-0812">Transmembrane</keyword>
<accession>A0A5N5SZG9</accession>
<dbReference type="GO" id="GO:0005576">
    <property type="term" value="C:extracellular region"/>
    <property type="evidence" value="ECO:0007669"/>
    <property type="project" value="TreeGrafter"/>
</dbReference>
<dbReference type="GO" id="GO:0001501">
    <property type="term" value="P:skeletal system development"/>
    <property type="evidence" value="ECO:0007669"/>
    <property type="project" value="TreeGrafter"/>
</dbReference>
<comment type="caution">
    <text evidence="2">The sequence shown here is derived from an EMBL/GenBank/DDBJ whole genome shotgun (WGS) entry which is preliminary data.</text>
</comment>
<dbReference type="PANTHER" id="PTHR46448:SF4">
    <property type="entry name" value="EXTRACELLULAR TYROSINE-PROTEIN KINASE PKDCC-LIKE"/>
    <property type="match status" value="1"/>
</dbReference>
<dbReference type="InterPro" id="IPR042983">
    <property type="entry name" value="PKDCC"/>
</dbReference>
<dbReference type="GO" id="GO:0004715">
    <property type="term" value="F:non-membrane spanning protein tyrosine kinase activity"/>
    <property type="evidence" value="ECO:0007669"/>
    <property type="project" value="InterPro"/>
</dbReference>
<keyword evidence="3" id="KW-1185">Reference proteome</keyword>
<gene>
    <name evidence="2" type="primary">Pkdcc</name>
    <name evidence="2" type="ORF">Anas_02040</name>
</gene>